<comment type="similarity">
    <text evidence="1 2">Belongs to the small heat shock protein (HSP20) family.</text>
</comment>
<evidence type="ECO:0000313" key="6">
    <source>
        <dbReference type="Proteomes" id="UP000007360"/>
    </source>
</evidence>
<evidence type="ECO:0000259" key="4">
    <source>
        <dbReference type="PROSITE" id="PS51203"/>
    </source>
</evidence>
<dbReference type="RefSeq" id="WP_004029962.1">
    <property type="nucleotide sequence ID" value="NZ_AMPO01000002.1"/>
</dbReference>
<dbReference type="AlphaFoldDB" id="K2QEQ1"/>
<dbReference type="PANTHER" id="PTHR11527">
    <property type="entry name" value="HEAT-SHOCK PROTEIN 20 FAMILY MEMBER"/>
    <property type="match status" value="1"/>
</dbReference>
<dbReference type="Proteomes" id="UP000007360">
    <property type="component" value="Unassembled WGS sequence"/>
</dbReference>
<proteinExistence type="inferred from homology"/>
<sequence length="146" mass="16581">MNEKKGVDTMFNDMIKTIKEKQVDLDNAIAEYTGAPVKPAMDVMETEDDITVKTDLPGFNREDIKIDLTEDTLEITADFSKQTEEEGEEEGVTFHRKERRFGSAARTYILPAKVKIDDVTAQFKDGVLTVTMPKLEKKETFNVKID</sequence>
<feature type="domain" description="SHSP" evidence="3">
    <location>
        <begin position="32"/>
        <end position="146"/>
    </location>
</feature>
<comment type="caution">
    <text evidence="5">The sequence shown here is derived from an EMBL/GenBank/DDBJ whole genome shotgun (WGS) entry which is preliminary data.</text>
</comment>
<dbReference type="CDD" id="cd06464">
    <property type="entry name" value="ACD_sHsps-like"/>
    <property type="match status" value="1"/>
</dbReference>
<dbReference type="InterPro" id="IPR002068">
    <property type="entry name" value="A-crystallin/Hsp20_dom"/>
</dbReference>
<dbReference type="Pfam" id="PF00011">
    <property type="entry name" value="HSP20"/>
    <property type="match status" value="1"/>
</dbReference>
<dbReference type="InterPro" id="IPR008978">
    <property type="entry name" value="HSP20-like_chaperone"/>
</dbReference>
<dbReference type="PROSITE" id="PS01031">
    <property type="entry name" value="SHSP"/>
    <property type="match status" value="1"/>
</dbReference>
<evidence type="ECO:0000313" key="5">
    <source>
        <dbReference type="EMBL" id="EKF86571.1"/>
    </source>
</evidence>
<feature type="domain" description="CS" evidence="4">
    <location>
        <begin position="36"/>
        <end position="145"/>
    </location>
</feature>
<keyword evidence="6" id="KW-1185">Reference proteome</keyword>
<evidence type="ECO:0000256" key="1">
    <source>
        <dbReference type="PROSITE-ProRule" id="PRU00285"/>
    </source>
</evidence>
<evidence type="ECO:0000259" key="3">
    <source>
        <dbReference type="PROSITE" id="PS01031"/>
    </source>
</evidence>
<reference evidence="5 6" key="1">
    <citation type="journal article" date="2012" name="J. Bacteriol.">
        <title>Draft genome sequence of Methanobacterium formicicum DSM 3637, an archaebacterium isolated from the methane producer amoeba Pelomyxa palustris.</title>
        <authorList>
            <person name="Gutierrez G."/>
        </authorList>
    </citation>
    <scope>NUCLEOTIDE SEQUENCE [LARGE SCALE GENOMIC DNA]</scope>
    <source>
        <strain evidence="6">DSM 3637 / PP1</strain>
    </source>
</reference>
<name>K2QEQ1_METFP</name>
<dbReference type="InterPro" id="IPR007052">
    <property type="entry name" value="CS_dom"/>
</dbReference>
<dbReference type="EMBL" id="AMPO01000002">
    <property type="protein sequence ID" value="EKF86571.1"/>
    <property type="molecule type" value="Genomic_DNA"/>
</dbReference>
<evidence type="ECO:0000256" key="2">
    <source>
        <dbReference type="RuleBase" id="RU003616"/>
    </source>
</evidence>
<dbReference type="PATRIC" id="fig|1204725.3.peg.761"/>
<dbReference type="InterPro" id="IPR031107">
    <property type="entry name" value="Small_HSP"/>
</dbReference>
<gene>
    <name evidence="5" type="ORF">A994_03773</name>
</gene>
<organism evidence="5 6">
    <name type="scientific">Methanobacterium formicicum (strain DSM 3637 / PP1)</name>
    <dbReference type="NCBI Taxonomy" id="1204725"/>
    <lineage>
        <taxon>Archaea</taxon>
        <taxon>Methanobacteriati</taxon>
        <taxon>Methanobacteriota</taxon>
        <taxon>Methanomada group</taxon>
        <taxon>Methanobacteria</taxon>
        <taxon>Methanobacteriales</taxon>
        <taxon>Methanobacteriaceae</taxon>
        <taxon>Methanobacterium</taxon>
    </lineage>
</organism>
<dbReference type="PROSITE" id="PS51203">
    <property type="entry name" value="CS"/>
    <property type="match status" value="1"/>
</dbReference>
<dbReference type="OrthoDB" id="198277at2157"/>
<accession>K2QEQ1</accession>
<protein>
    <submittedName>
        <fullName evidence="5">Heat shock protein Hsp20</fullName>
    </submittedName>
</protein>
<keyword evidence="5" id="KW-0346">Stress response</keyword>
<dbReference type="SUPFAM" id="SSF49764">
    <property type="entry name" value="HSP20-like chaperones"/>
    <property type="match status" value="1"/>
</dbReference>
<dbReference type="Gene3D" id="2.60.40.790">
    <property type="match status" value="1"/>
</dbReference>